<keyword evidence="1" id="KW-0175">Coiled coil</keyword>
<dbReference type="Proteomes" id="UP000266673">
    <property type="component" value="Unassembled WGS sequence"/>
</dbReference>
<evidence type="ECO:0000313" key="3">
    <source>
        <dbReference type="EMBL" id="RIB29862.1"/>
    </source>
</evidence>
<feature type="compositionally biased region" description="Polar residues" evidence="2">
    <location>
        <begin position="7"/>
        <end position="18"/>
    </location>
</feature>
<keyword evidence="4" id="KW-1185">Reference proteome</keyword>
<dbReference type="EMBL" id="QKWP01000027">
    <property type="protein sequence ID" value="RIB29862.1"/>
    <property type="molecule type" value="Genomic_DNA"/>
</dbReference>
<evidence type="ECO:0000256" key="2">
    <source>
        <dbReference type="SAM" id="MobiDB-lite"/>
    </source>
</evidence>
<comment type="caution">
    <text evidence="3">The sequence shown here is derived from an EMBL/GenBank/DDBJ whole genome shotgun (WGS) entry which is preliminary data.</text>
</comment>
<evidence type="ECO:0000256" key="1">
    <source>
        <dbReference type="SAM" id="Coils"/>
    </source>
</evidence>
<evidence type="ECO:0000313" key="4">
    <source>
        <dbReference type="Proteomes" id="UP000266673"/>
    </source>
</evidence>
<reference evidence="3 4" key="1">
    <citation type="submission" date="2018-06" db="EMBL/GenBank/DDBJ databases">
        <title>Comparative genomics reveals the genomic features of Rhizophagus irregularis, R. cerebriforme, R. diaphanum and Gigaspora rosea, and their symbiotic lifestyle signature.</title>
        <authorList>
            <person name="Morin E."/>
            <person name="San Clemente H."/>
            <person name="Chen E.C.H."/>
            <person name="De La Providencia I."/>
            <person name="Hainaut M."/>
            <person name="Kuo A."/>
            <person name="Kohler A."/>
            <person name="Murat C."/>
            <person name="Tang N."/>
            <person name="Roy S."/>
            <person name="Loubradou J."/>
            <person name="Henrissat B."/>
            <person name="Grigoriev I.V."/>
            <person name="Corradi N."/>
            <person name="Roux C."/>
            <person name="Martin F.M."/>
        </authorList>
    </citation>
    <scope>NUCLEOTIDE SEQUENCE [LARGE SCALE GENOMIC DNA]</scope>
    <source>
        <strain evidence="3 4">DAOM 194757</strain>
    </source>
</reference>
<dbReference type="AlphaFoldDB" id="A0A397W761"/>
<sequence length="81" mass="9448">MNKEIKNQVQTELKQNGNAGPGTELVNKEREEKLSENEVFELIQKIKEIEEQKEELNGYKGGNYRDYNYRTTRISLVPKSS</sequence>
<accession>A0A397W761</accession>
<organism evidence="3 4">
    <name type="scientific">Gigaspora rosea</name>
    <dbReference type="NCBI Taxonomy" id="44941"/>
    <lineage>
        <taxon>Eukaryota</taxon>
        <taxon>Fungi</taxon>
        <taxon>Fungi incertae sedis</taxon>
        <taxon>Mucoromycota</taxon>
        <taxon>Glomeromycotina</taxon>
        <taxon>Glomeromycetes</taxon>
        <taxon>Diversisporales</taxon>
        <taxon>Gigasporaceae</taxon>
        <taxon>Gigaspora</taxon>
    </lineage>
</organism>
<feature type="coiled-coil region" evidence="1">
    <location>
        <begin position="32"/>
        <end position="59"/>
    </location>
</feature>
<feature type="region of interest" description="Disordered" evidence="2">
    <location>
        <begin position="1"/>
        <end position="24"/>
    </location>
</feature>
<name>A0A397W761_9GLOM</name>
<protein>
    <submittedName>
        <fullName evidence="3">Uncharacterized protein</fullName>
    </submittedName>
</protein>
<proteinExistence type="predicted"/>
<gene>
    <name evidence="3" type="ORF">C2G38_2154194</name>
</gene>